<feature type="compositionally biased region" description="Polar residues" evidence="1">
    <location>
        <begin position="365"/>
        <end position="378"/>
    </location>
</feature>
<reference evidence="4" key="1">
    <citation type="submission" date="2021-03" db="EMBL/GenBank/DDBJ databases">
        <authorList>
            <person name="Bekaert M."/>
        </authorList>
    </citation>
    <scope>NUCLEOTIDE SEQUENCE</scope>
</reference>
<gene>
    <name evidence="4" type="ORF">MEDL_60762</name>
</gene>
<evidence type="ECO:0000313" key="4">
    <source>
        <dbReference type="EMBL" id="CAG2248924.1"/>
    </source>
</evidence>
<feature type="region of interest" description="Disordered" evidence="1">
    <location>
        <begin position="164"/>
        <end position="201"/>
    </location>
</feature>
<evidence type="ECO:0000259" key="2">
    <source>
        <dbReference type="PROSITE" id="PS51192"/>
    </source>
</evidence>
<dbReference type="GO" id="GO:0016787">
    <property type="term" value="F:hydrolase activity"/>
    <property type="evidence" value="ECO:0007669"/>
    <property type="project" value="InterPro"/>
</dbReference>
<evidence type="ECO:0000313" key="5">
    <source>
        <dbReference type="Proteomes" id="UP000683360"/>
    </source>
</evidence>
<dbReference type="SMART" id="SM00487">
    <property type="entry name" value="DEXDc"/>
    <property type="match status" value="1"/>
</dbReference>
<dbReference type="InterPro" id="IPR013087">
    <property type="entry name" value="Znf_C2H2_type"/>
</dbReference>
<keyword evidence="5" id="KW-1185">Reference proteome</keyword>
<dbReference type="Gene3D" id="3.40.50.300">
    <property type="entry name" value="P-loop containing nucleotide triphosphate hydrolases"/>
    <property type="match status" value="2"/>
</dbReference>
<dbReference type="Gene3D" id="3.30.160.60">
    <property type="entry name" value="Classic Zinc Finger"/>
    <property type="match status" value="5"/>
</dbReference>
<dbReference type="InterPro" id="IPR014001">
    <property type="entry name" value="Helicase_ATP-bd"/>
</dbReference>
<dbReference type="SUPFAM" id="SSF57667">
    <property type="entry name" value="beta-beta-alpha zinc fingers"/>
    <property type="match status" value="5"/>
</dbReference>
<sequence length="990" mass="111574">MATRPNEFCNLCKVSFTSAKHANDHYEGRTHKNALIGESELFCDLCKINCSCLESMNDHLEGKSHKRKEQEAILSSVVDDENVIKDESGDGFCCKLCDIKCSGIENIKVHLQGKSHKKKEMQVNIESSEDYGSPKEKSDGSLLYCDICQVSISGSDNMKIHVEGKAHKKKQLQQSNSHGDEKSKTNNDGNIEGNNGENDDSIYYDAQQSFDLEHKTAENDLSGQSDEKDEPNISRDRSSSSDEDNVGQELDQTFVKNILESFEGGKYSTSIDHKDNLSLPLNKAVNKDFKSLNSSSNYSNENKIEGKNVDTTFQKINNSEIIHDNGCSLDVSTTTKNTMETNTSTKSIENKASTPNLSTKKDNLKGTQNTPSKTTVRMPKRQQNYHCVICNQLMNTEKAYKDHLQGKNHGRKLLAPDRVLPETVFTEVDITEVKTKSRPRKYQEELFRKAMRKDAICFLPTGTGKTLIGCMVMSTMLEQNPTRQVVFLVERGLLVLQQFQYIKRELGTTLFTRFGLQDLYTTERRKLLIAGLCSGSQSSRGVPLWKHDVIVVTAAYYENLLQKKLLRWKDTCLVVFDEVHHCVKSHPYNRLSYFEHKVCPTEDQPKLLGLTASPAGKSTVEQTVKMLDELTNNVGGVSIEIVEENESELNTYRSNAEIDIQTVSLNSQEERFKSELQVYILHCYKKMADVTNLLEHSDAEELKLVNKNDRELRQLAEEKLDGKMLNYLKLTIGLSEPCVGASPQEKELATNLIKHSHYICVTLDILLQFGMDAAVEELKELMGLDKETSFEFARKLELPCSNITEMVSRIMCQENQQDQIDDGKFTKLVDLLINPETMTLLKDDKSLILILVKERGSAFKMNELLQDKITSVCKGGVSALVGHGTTSGKEPGMKVTHQKVILDNIRQHKYNIVVATSVAEEGIDIPECELVITLNPPSNVTALVQMRGRARKNQSKFIVVCNNTKEQEDMVDLLKREQNMMEAVKQLSQS</sequence>
<dbReference type="Pfam" id="PF04851">
    <property type="entry name" value="ResIII"/>
    <property type="match status" value="1"/>
</dbReference>
<dbReference type="AlphaFoldDB" id="A0A8S3UTF8"/>
<accession>A0A8S3UTF8</accession>
<comment type="caution">
    <text evidence="4">The sequence shown here is derived from an EMBL/GenBank/DDBJ whole genome shotgun (WGS) entry which is preliminary data.</text>
</comment>
<dbReference type="GO" id="GO:0005737">
    <property type="term" value="C:cytoplasm"/>
    <property type="evidence" value="ECO:0007669"/>
    <property type="project" value="TreeGrafter"/>
</dbReference>
<dbReference type="GO" id="GO:0008270">
    <property type="term" value="F:zinc ion binding"/>
    <property type="evidence" value="ECO:0007669"/>
    <property type="project" value="InterPro"/>
</dbReference>
<dbReference type="SUPFAM" id="SSF52540">
    <property type="entry name" value="P-loop containing nucleoside triphosphate hydrolases"/>
    <property type="match status" value="1"/>
</dbReference>
<dbReference type="GO" id="GO:0005524">
    <property type="term" value="F:ATP binding"/>
    <property type="evidence" value="ECO:0007669"/>
    <property type="project" value="InterPro"/>
</dbReference>
<dbReference type="SMART" id="SM00490">
    <property type="entry name" value="HELICc"/>
    <property type="match status" value="1"/>
</dbReference>
<dbReference type="Proteomes" id="UP000683360">
    <property type="component" value="Unassembled WGS sequence"/>
</dbReference>
<name>A0A8S3UTF8_MYTED</name>
<dbReference type="PANTHER" id="PTHR14074">
    <property type="entry name" value="HELICASE WITH DEATH DOMAIN-RELATED"/>
    <property type="match status" value="1"/>
</dbReference>
<organism evidence="4 5">
    <name type="scientific">Mytilus edulis</name>
    <name type="common">Blue mussel</name>
    <dbReference type="NCBI Taxonomy" id="6550"/>
    <lineage>
        <taxon>Eukaryota</taxon>
        <taxon>Metazoa</taxon>
        <taxon>Spiralia</taxon>
        <taxon>Lophotrochozoa</taxon>
        <taxon>Mollusca</taxon>
        <taxon>Bivalvia</taxon>
        <taxon>Autobranchia</taxon>
        <taxon>Pteriomorphia</taxon>
        <taxon>Mytilida</taxon>
        <taxon>Mytiloidea</taxon>
        <taxon>Mytilidae</taxon>
        <taxon>Mytilinae</taxon>
        <taxon>Mytilus</taxon>
    </lineage>
</organism>
<dbReference type="InterPro" id="IPR001650">
    <property type="entry name" value="Helicase_C-like"/>
</dbReference>
<dbReference type="GO" id="GO:0003677">
    <property type="term" value="F:DNA binding"/>
    <property type="evidence" value="ECO:0007669"/>
    <property type="project" value="InterPro"/>
</dbReference>
<dbReference type="SMART" id="SM00355">
    <property type="entry name" value="ZnF_C2H2"/>
    <property type="match status" value="5"/>
</dbReference>
<dbReference type="PROSITE" id="PS51194">
    <property type="entry name" value="HELICASE_CTER"/>
    <property type="match status" value="1"/>
</dbReference>
<feature type="region of interest" description="Disordered" evidence="1">
    <location>
        <begin position="113"/>
        <end position="139"/>
    </location>
</feature>
<dbReference type="InterPro" id="IPR051363">
    <property type="entry name" value="RLR_Helicase"/>
</dbReference>
<dbReference type="PROSITE" id="PS00028">
    <property type="entry name" value="ZINC_FINGER_C2H2_1"/>
    <property type="match status" value="1"/>
</dbReference>
<dbReference type="Pfam" id="PF00271">
    <property type="entry name" value="Helicase_C"/>
    <property type="match status" value="1"/>
</dbReference>
<feature type="region of interest" description="Disordered" evidence="1">
    <location>
        <begin position="339"/>
        <end position="378"/>
    </location>
</feature>
<feature type="compositionally biased region" description="Low complexity" evidence="1">
    <location>
        <begin position="186"/>
        <end position="196"/>
    </location>
</feature>
<feature type="compositionally biased region" description="Basic and acidic residues" evidence="1">
    <location>
        <begin position="230"/>
        <end position="240"/>
    </location>
</feature>
<dbReference type="Pfam" id="PF12874">
    <property type="entry name" value="zf-met"/>
    <property type="match status" value="5"/>
</dbReference>
<dbReference type="EMBL" id="CAJPWZ010002953">
    <property type="protein sequence ID" value="CAG2248924.1"/>
    <property type="molecule type" value="Genomic_DNA"/>
</dbReference>
<feature type="domain" description="Helicase C-terminal" evidence="3">
    <location>
        <begin position="827"/>
        <end position="990"/>
    </location>
</feature>
<proteinExistence type="predicted"/>
<dbReference type="InterPro" id="IPR006935">
    <property type="entry name" value="Helicase/UvrB_N"/>
</dbReference>
<dbReference type="InterPro" id="IPR027417">
    <property type="entry name" value="P-loop_NTPase"/>
</dbReference>
<dbReference type="PROSITE" id="PS51192">
    <property type="entry name" value="HELICASE_ATP_BIND_1"/>
    <property type="match status" value="1"/>
</dbReference>
<protein>
    <submittedName>
        <fullName evidence="4">Uncharacterized protein</fullName>
    </submittedName>
</protein>
<evidence type="ECO:0000259" key="3">
    <source>
        <dbReference type="PROSITE" id="PS51194"/>
    </source>
</evidence>
<dbReference type="OrthoDB" id="416741at2759"/>
<dbReference type="SMART" id="SM00451">
    <property type="entry name" value="ZnF_U1"/>
    <property type="match status" value="5"/>
</dbReference>
<evidence type="ECO:0000256" key="1">
    <source>
        <dbReference type="SAM" id="MobiDB-lite"/>
    </source>
</evidence>
<feature type="domain" description="Helicase ATP-binding" evidence="2">
    <location>
        <begin position="446"/>
        <end position="632"/>
    </location>
</feature>
<dbReference type="PANTHER" id="PTHR14074:SF16">
    <property type="entry name" value="ANTIVIRAL INNATE IMMUNE RESPONSE RECEPTOR RIG-I"/>
    <property type="match status" value="1"/>
</dbReference>
<dbReference type="InterPro" id="IPR003604">
    <property type="entry name" value="Matrin/U1-like-C_Znf_C2H2"/>
</dbReference>
<feature type="region of interest" description="Disordered" evidence="1">
    <location>
        <begin position="217"/>
        <end position="248"/>
    </location>
</feature>
<dbReference type="InterPro" id="IPR036236">
    <property type="entry name" value="Znf_C2H2_sf"/>
</dbReference>